<feature type="domain" description="FtsX extracellular" evidence="13">
    <location>
        <begin position="54"/>
        <end position="147"/>
    </location>
</feature>
<evidence type="ECO:0000256" key="10">
    <source>
        <dbReference type="PIRNR" id="PIRNR003097"/>
    </source>
</evidence>
<evidence type="ECO:0000256" key="2">
    <source>
        <dbReference type="ARBA" id="ARBA00007379"/>
    </source>
</evidence>
<sequence>MNILQKTYKQARRSPFQGLAAVMITTLTFLVISVFSLISYGSIKILEYFESAPQVIAFFEPGKDLTEVEIANIRAQLDKTGKLKDFRYVSTNEAEAIYKEKNKDNPLLLELVDASILPASIEISAGELKNLVELKGVLETQEGVDDVVYYEDIVNSLSSWINSVKIMGGAAIAYLVIESVLVILVIIALQIAARREEIEILKLIGATTWFIRQPFVVTGMAYGLIGGFLAWSVSYLMLLYSTPFLANWLQDIPLLPVSFWFMLALLAGELVLGILIGAVGSLIATRRFLKI</sequence>
<evidence type="ECO:0000259" key="13">
    <source>
        <dbReference type="Pfam" id="PF18075"/>
    </source>
</evidence>
<evidence type="ECO:0000256" key="6">
    <source>
        <dbReference type="ARBA" id="ARBA00022692"/>
    </source>
</evidence>
<evidence type="ECO:0000256" key="11">
    <source>
        <dbReference type="SAM" id="Phobius"/>
    </source>
</evidence>
<keyword evidence="5 10" id="KW-0132">Cell division</keyword>
<dbReference type="GO" id="GO:0051301">
    <property type="term" value="P:cell division"/>
    <property type="evidence" value="ECO:0007669"/>
    <property type="project" value="UniProtKB-KW"/>
</dbReference>
<dbReference type="InterPro" id="IPR040690">
    <property type="entry name" value="FtsX_ECD"/>
</dbReference>
<dbReference type="GO" id="GO:0005886">
    <property type="term" value="C:plasma membrane"/>
    <property type="evidence" value="ECO:0007669"/>
    <property type="project" value="UniProtKB-SubCell"/>
</dbReference>
<keyword evidence="9 10" id="KW-0131">Cell cycle</keyword>
<proteinExistence type="inferred from homology"/>
<dbReference type="Pfam" id="PF02687">
    <property type="entry name" value="FtsX"/>
    <property type="match status" value="1"/>
</dbReference>
<dbReference type="Proteomes" id="UP000033860">
    <property type="component" value="Unassembled WGS sequence"/>
</dbReference>
<evidence type="ECO:0000259" key="12">
    <source>
        <dbReference type="Pfam" id="PF02687"/>
    </source>
</evidence>
<evidence type="ECO:0000313" key="15">
    <source>
        <dbReference type="Proteomes" id="UP000033860"/>
    </source>
</evidence>
<organism evidence="14 15">
    <name type="scientific">Candidatus Beckwithbacteria bacterium GW2011_GWB1_47_15</name>
    <dbReference type="NCBI Taxonomy" id="1618371"/>
    <lineage>
        <taxon>Bacteria</taxon>
        <taxon>Candidatus Beckwithiibacteriota</taxon>
    </lineage>
</organism>
<dbReference type="Pfam" id="PF18075">
    <property type="entry name" value="FtsX_ECD"/>
    <property type="match status" value="1"/>
</dbReference>
<accession>A0A0G1RY72</accession>
<dbReference type="PANTHER" id="PTHR47755">
    <property type="entry name" value="CELL DIVISION PROTEIN FTSX"/>
    <property type="match status" value="1"/>
</dbReference>
<keyword evidence="4 10" id="KW-1003">Cell membrane</keyword>
<evidence type="ECO:0000256" key="7">
    <source>
        <dbReference type="ARBA" id="ARBA00022989"/>
    </source>
</evidence>
<name>A0A0G1RY72_9BACT</name>
<gene>
    <name evidence="14" type="ORF">UX85_C0001G0265</name>
</gene>
<feature type="transmembrane region" description="Helical" evidence="11">
    <location>
        <begin position="21"/>
        <end position="43"/>
    </location>
</feature>
<dbReference type="PIRSF" id="PIRSF003097">
    <property type="entry name" value="FtsX"/>
    <property type="match status" value="1"/>
</dbReference>
<dbReference type="PANTHER" id="PTHR47755:SF1">
    <property type="entry name" value="CELL DIVISION PROTEIN FTSX"/>
    <property type="match status" value="1"/>
</dbReference>
<dbReference type="Gene3D" id="3.30.70.3040">
    <property type="match status" value="1"/>
</dbReference>
<dbReference type="AlphaFoldDB" id="A0A0G1RY72"/>
<evidence type="ECO:0000256" key="5">
    <source>
        <dbReference type="ARBA" id="ARBA00022618"/>
    </source>
</evidence>
<keyword evidence="8 10" id="KW-0472">Membrane</keyword>
<evidence type="ECO:0000256" key="9">
    <source>
        <dbReference type="ARBA" id="ARBA00023306"/>
    </source>
</evidence>
<keyword evidence="7 11" id="KW-1133">Transmembrane helix</keyword>
<dbReference type="InterPro" id="IPR003838">
    <property type="entry name" value="ABC3_permease_C"/>
</dbReference>
<feature type="domain" description="ABC3 transporter permease C-terminal" evidence="12">
    <location>
        <begin position="174"/>
        <end position="290"/>
    </location>
</feature>
<dbReference type="GO" id="GO:0032153">
    <property type="term" value="C:cell division site"/>
    <property type="evidence" value="ECO:0007669"/>
    <property type="project" value="TreeGrafter"/>
</dbReference>
<keyword evidence="6 11" id="KW-0812">Transmembrane</keyword>
<feature type="transmembrane region" description="Helical" evidence="11">
    <location>
        <begin position="166"/>
        <end position="193"/>
    </location>
</feature>
<comment type="caution">
    <text evidence="14">The sequence shown here is derived from an EMBL/GenBank/DDBJ whole genome shotgun (WGS) entry which is preliminary data.</text>
</comment>
<dbReference type="EMBL" id="LCNT01000001">
    <property type="protein sequence ID" value="KKU62051.1"/>
    <property type="molecule type" value="Genomic_DNA"/>
</dbReference>
<evidence type="ECO:0000256" key="1">
    <source>
        <dbReference type="ARBA" id="ARBA00004651"/>
    </source>
</evidence>
<evidence type="ECO:0000256" key="3">
    <source>
        <dbReference type="ARBA" id="ARBA00021907"/>
    </source>
</evidence>
<evidence type="ECO:0000256" key="4">
    <source>
        <dbReference type="ARBA" id="ARBA00022475"/>
    </source>
</evidence>
<dbReference type="InterPro" id="IPR004513">
    <property type="entry name" value="FtsX"/>
</dbReference>
<evidence type="ECO:0000313" key="14">
    <source>
        <dbReference type="EMBL" id="KKU62051.1"/>
    </source>
</evidence>
<evidence type="ECO:0000256" key="8">
    <source>
        <dbReference type="ARBA" id="ARBA00023136"/>
    </source>
</evidence>
<protein>
    <recommendedName>
        <fullName evidence="3 10">Cell division protein FtsX</fullName>
    </recommendedName>
</protein>
<reference evidence="14 15" key="1">
    <citation type="journal article" date="2015" name="Nature">
        <title>rRNA introns, odd ribosomes, and small enigmatic genomes across a large radiation of phyla.</title>
        <authorList>
            <person name="Brown C.T."/>
            <person name="Hug L.A."/>
            <person name="Thomas B.C."/>
            <person name="Sharon I."/>
            <person name="Castelle C.J."/>
            <person name="Singh A."/>
            <person name="Wilkins M.J."/>
            <person name="Williams K.H."/>
            <person name="Banfield J.F."/>
        </authorList>
    </citation>
    <scope>NUCLEOTIDE SEQUENCE [LARGE SCALE GENOMIC DNA]</scope>
</reference>
<feature type="transmembrane region" description="Helical" evidence="11">
    <location>
        <begin position="258"/>
        <end position="284"/>
    </location>
</feature>
<comment type="subcellular location">
    <subcellularLocation>
        <location evidence="1">Cell membrane</location>
        <topology evidence="1">Multi-pass membrane protein</topology>
    </subcellularLocation>
</comment>
<feature type="transmembrane region" description="Helical" evidence="11">
    <location>
        <begin position="214"/>
        <end position="238"/>
    </location>
</feature>
<comment type="similarity">
    <text evidence="2 10">Belongs to the ABC-4 integral membrane protein family. FtsX subfamily.</text>
</comment>